<dbReference type="EMBL" id="UOGF01000060">
    <property type="protein sequence ID" value="VAX30525.1"/>
    <property type="molecule type" value="Genomic_DNA"/>
</dbReference>
<sequence>MNQAWRPIETFWTGSDDSRIAPLLRLFLSSDGSVVRSLKSLFLQTIEIELVRQEQIAIEKKVSEALEVTPGEKGIERTVWLNREEEGKTHHLIYAVTAFPVSRLKPNLLQALQLGEKPLGQILEEGQLSTYRDHLEVTYLPFPSVAQGFSLPEDTLFWARRYRLWINGVISAFILEVFSPEFSSIRS</sequence>
<evidence type="ECO:0008006" key="2">
    <source>
        <dbReference type="Google" id="ProtNLM"/>
    </source>
</evidence>
<reference evidence="1" key="1">
    <citation type="submission" date="2018-06" db="EMBL/GenBank/DDBJ databases">
        <authorList>
            <person name="Zhirakovskaya E."/>
        </authorList>
    </citation>
    <scope>NUCLEOTIDE SEQUENCE</scope>
</reference>
<proteinExistence type="predicted"/>
<gene>
    <name evidence="1" type="ORF">MNBD_NITROSPIRAE01-751</name>
</gene>
<evidence type="ECO:0000313" key="1">
    <source>
        <dbReference type="EMBL" id="VAX30525.1"/>
    </source>
</evidence>
<dbReference type="AlphaFoldDB" id="A0A3B1DFM5"/>
<dbReference type="SUPFAM" id="SSF64288">
    <property type="entry name" value="Chorismate lyase-like"/>
    <property type="match status" value="1"/>
</dbReference>
<name>A0A3B1DFM5_9ZZZZ</name>
<dbReference type="InterPro" id="IPR028978">
    <property type="entry name" value="Chorismate_lyase_/UTRA_dom_sf"/>
</dbReference>
<protein>
    <recommendedName>
        <fullName evidence="2">Chorismate lyase</fullName>
    </recommendedName>
</protein>
<organism evidence="1">
    <name type="scientific">hydrothermal vent metagenome</name>
    <dbReference type="NCBI Taxonomy" id="652676"/>
    <lineage>
        <taxon>unclassified sequences</taxon>
        <taxon>metagenomes</taxon>
        <taxon>ecological metagenomes</taxon>
    </lineage>
</organism>
<dbReference type="Pfam" id="PF01947">
    <property type="entry name" value="Rv2949c-like"/>
    <property type="match status" value="1"/>
</dbReference>
<dbReference type="InterPro" id="IPR002800">
    <property type="entry name" value="Rv2949c-like"/>
</dbReference>
<accession>A0A3B1DFM5</accession>
<dbReference type="Gene3D" id="3.40.1410.10">
    <property type="entry name" value="Chorismate lyase-like"/>
    <property type="match status" value="1"/>
</dbReference>